<reference evidence="2" key="1">
    <citation type="journal article" date="2023" name="bioRxiv">
        <title>Improved chromosome-level genome assembly for marigold (Tagetes erecta).</title>
        <authorList>
            <person name="Jiang F."/>
            <person name="Yuan L."/>
            <person name="Wang S."/>
            <person name="Wang H."/>
            <person name="Xu D."/>
            <person name="Wang A."/>
            <person name="Fan W."/>
        </authorList>
    </citation>
    <scope>NUCLEOTIDE SEQUENCE</scope>
    <source>
        <strain evidence="2">WSJ</strain>
        <tissue evidence="2">Leaf</tissue>
    </source>
</reference>
<dbReference type="AlphaFoldDB" id="A0AAD8KVI8"/>
<organism evidence="2 3">
    <name type="scientific">Tagetes erecta</name>
    <name type="common">African marigold</name>
    <dbReference type="NCBI Taxonomy" id="13708"/>
    <lineage>
        <taxon>Eukaryota</taxon>
        <taxon>Viridiplantae</taxon>
        <taxon>Streptophyta</taxon>
        <taxon>Embryophyta</taxon>
        <taxon>Tracheophyta</taxon>
        <taxon>Spermatophyta</taxon>
        <taxon>Magnoliopsida</taxon>
        <taxon>eudicotyledons</taxon>
        <taxon>Gunneridae</taxon>
        <taxon>Pentapetalae</taxon>
        <taxon>asterids</taxon>
        <taxon>campanulids</taxon>
        <taxon>Asterales</taxon>
        <taxon>Asteraceae</taxon>
        <taxon>Asteroideae</taxon>
        <taxon>Heliantheae alliance</taxon>
        <taxon>Tageteae</taxon>
        <taxon>Tagetes</taxon>
    </lineage>
</organism>
<evidence type="ECO:0000256" key="1">
    <source>
        <dbReference type="SAM" id="MobiDB-lite"/>
    </source>
</evidence>
<feature type="compositionally biased region" description="Pro residues" evidence="1">
    <location>
        <begin position="19"/>
        <end position="30"/>
    </location>
</feature>
<gene>
    <name evidence="2" type="ORF">QVD17_15775</name>
</gene>
<accession>A0AAD8KVI8</accession>
<comment type="caution">
    <text evidence="2">The sequence shown here is derived from an EMBL/GenBank/DDBJ whole genome shotgun (WGS) entry which is preliminary data.</text>
</comment>
<proteinExistence type="predicted"/>
<evidence type="ECO:0000313" key="3">
    <source>
        <dbReference type="Proteomes" id="UP001229421"/>
    </source>
</evidence>
<protein>
    <submittedName>
        <fullName evidence="2">Uncharacterized protein</fullName>
    </submittedName>
</protein>
<dbReference type="EMBL" id="JAUHHV010000004">
    <property type="protein sequence ID" value="KAK1427092.1"/>
    <property type="molecule type" value="Genomic_DNA"/>
</dbReference>
<dbReference type="Proteomes" id="UP001229421">
    <property type="component" value="Unassembled WGS sequence"/>
</dbReference>
<keyword evidence="3" id="KW-1185">Reference proteome</keyword>
<sequence length="245" mass="27709">MTQLHAIKPPTVYHLHRTPPAPPPPLPSPRPSNTTTAAAPVIIIFDGQLISWPGALTSVGSTHQVIDNEASRLISTFNKLNFQSQDYKEYGNIKELAMTLLKNCSWMEADRCSSTNWRYRLPSHTLVSSFFNQIHHQSPSIPTDTTLRERDCDSAYKISSSCDFLSLSMIYSSGIRIHRMLVSVEPELRSSTLLSISALMYKCPYSIQNVIQHNMFLFLVKTDRANTTQRAERDVAIARWNKAEL</sequence>
<name>A0AAD8KVI8_TARER</name>
<feature type="region of interest" description="Disordered" evidence="1">
    <location>
        <begin position="1"/>
        <end position="33"/>
    </location>
</feature>
<evidence type="ECO:0000313" key="2">
    <source>
        <dbReference type="EMBL" id="KAK1427092.1"/>
    </source>
</evidence>